<dbReference type="Proteomes" id="UP001161389">
    <property type="component" value="Unassembled WGS sequence"/>
</dbReference>
<dbReference type="PANTHER" id="PTHR43741">
    <property type="entry name" value="FMN-DEPENDENT NADH-AZOREDUCTASE 1"/>
    <property type="match status" value="1"/>
</dbReference>
<dbReference type="HAMAP" id="MF_01216">
    <property type="entry name" value="Azoreductase_type1"/>
    <property type="match status" value="1"/>
</dbReference>
<keyword evidence="3 6" id="KW-0560">Oxidoreductase</keyword>
<dbReference type="RefSeq" id="WP_284380902.1">
    <property type="nucleotide sequence ID" value="NZ_BSNM01000011.1"/>
</dbReference>
<dbReference type="GO" id="GO:0009055">
    <property type="term" value="F:electron transfer activity"/>
    <property type="evidence" value="ECO:0007669"/>
    <property type="project" value="UniProtKB-UniRule"/>
</dbReference>
<reference evidence="8" key="2">
    <citation type="submission" date="2023-01" db="EMBL/GenBank/DDBJ databases">
        <title>Draft genome sequence of Litoribrevibacter albus strain NBRC 110071.</title>
        <authorList>
            <person name="Sun Q."/>
            <person name="Mori K."/>
        </authorList>
    </citation>
    <scope>NUCLEOTIDE SEQUENCE</scope>
    <source>
        <strain evidence="8">NBRC 110071</strain>
    </source>
</reference>
<gene>
    <name evidence="8" type="primary">azoR_2</name>
    <name evidence="6" type="synonym">azoR</name>
    <name evidence="8" type="ORF">GCM10007876_18110</name>
</gene>
<dbReference type="InterPro" id="IPR029039">
    <property type="entry name" value="Flavoprotein-like_sf"/>
</dbReference>
<evidence type="ECO:0000313" key="8">
    <source>
        <dbReference type="EMBL" id="GLQ31332.1"/>
    </source>
</evidence>
<dbReference type="EC" id="1.6.5.-" evidence="6"/>
<evidence type="ECO:0000259" key="7">
    <source>
        <dbReference type="Pfam" id="PF02525"/>
    </source>
</evidence>
<dbReference type="EC" id="1.7.1.17" evidence="6"/>
<comment type="similarity">
    <text evidence="6">Belongs to the azoreductase type 1 family.</text>
</comment>
<dbReference type="GO" id="GO:0016655">
    <property type="term" value="F:oxidoreductase activity, acting on NAD(P)H, quinone or similar compound as acceptor"/>
    <property type="evidence" value="ECO:0007669"/>
    <property type="project" value="InterPro"/>
</dbReference>
<keyword evidence="1 6" id="KW-0285">Flavoprotein</keyword>
<dbReference type="InterPro" id="IPR050104">
    <property type="entry name" value="FMN-dep_NADH:Q_OxRdtase_AzoR1"/>
</dbReference>
<keyword evidence="4 6" id="KW-0520">NAD</keyword>
<dbReference type="InterPro" id="IPR023048">
    <property type="entry name" value="NADH:quinone_OxRdtase_FMN_depd"/>
</dbReference>
<proteinExistence type="inferred from homology"/>
<dbReference type="GO" id="GO:0016652">
    <property type="term" value="F:oxidoreductase activity, acting on NAD(P)H as acceptor"/>
    <property type="evidence" value="ECO:0007669"/>
    <property type="project" value="UniProtKB-UniRule"/>
</dbReference>
<feature type="binding site" evidence="6">
    <location>
        <position position="10"/>
    </location>
    <ligand>
        <name>FMN</name>
        <dbReference type="ChEBI" id="CHEBI:58210"/>
    </ligand>
</feature>
<comment type="catalytic activity">
    <reaction evidence="5">
        <text>N,N-dimethyl-1,4-phenylenediamine + anthranilate + 2 NAD(+) = 2-(4-dimethylaminophenyl)diazenylbenzoate + 2 NADH + 2 H(+)</text>
        <dbReference type="Rhea" id="RHEA:55872"/>
        <dbReference type="ChEBI" id="CHEBI:15378"/>
        <dbReference type="ChEBI" id="CHEBI:15783"/>
        <dbReference type="ChEBI" id="CHEBI:16567"/>
        <dbReference type="ChEBI" id="CHEBI:57540"/>
        <dbReference type="ChEBI" id="CHEBI:57945"/>
        <dbReference type="ChEBI" id="CHEBI:71579"/>
        <dbReference type="EC" id="1.7.1.17"/>
    </reaction>
    <physiologicalReaction direction="right-to-left" evidence="5">
        <dbReference type="Rhea" id="RHEA:55874"/>
    </physiologicalReaction>
</comment>
<reference evidence="8" key="1">
    <citation type="journal article" date="2014" name="Int. J. Syst. Evol. Microbiol.">
        <title>Complete genome sequence of Corynebacterium casei LMG S-19264T (=DSM 44701T), isolated from a smear-ripened cheese.</title>
        <authorList>
            <consortium name="US DOE Joint Genome Institute (JGI-PGF)"/>
            <person name="Walter F."/>
            <person name="Albersmeier A."/>
            <person name="Kalinowski J."/>
            <person name="Ruckert C."/>
        </authorList>
    </citation>
    <scope>NUCLEOTIDE SEQUENCE</scope>
    <source>
        <strain evidence="8">NBRC 110071</strain>
    </source>
</reference>
<evidence type="ECO:0000256" key="5">
    <source>
        <dbReference type="ARBA" id="ARBA00048542"/>
    </source>
</evidence>
<comment type="caution">
    <text evidence="6">Lacks conserved residue(s) required for the propagation of feature annotation.</text>
</comment>
<dbReference type="Gene3D" id="3.40.50.360">
    <property type="match status" value="1"/>
</dbReference>
<evidence type="ECO:0000256" key="1">
    <source>
        <dbReference type="ARBA" id="ARBA00022630"/>
    </source>
</evidence>
<evidence type="ECO:0000313" key="9">
    <source>
        <dbReference type="Proteomes" id="UP001161389"/>
    </source>
</evidence>
<comment type="function">
    <text evidence="6">Also exhibits azoreductase activity. Catalyzes the reductive cleavage of the azo bond in aromatic azo compounds to the corresponding amines.</text>
</comment>
<comment type="subunit">
    <text evidence="6">Homodimer.</text>
</comment>
<evidence type="ECO:0000256" key="2">
    <source>
        <dbReference type="ARBA" id="ARBA00022643"/>
    </source>
</evidence>
<evidence type="ECO:0000256" key="4">
    <source>
        <dbReference type="ARBA" id="ARBA00023027"/>
    </source>
</evidence>
<keyword evidence="9" id="KW-1185">Reference proteome</keyword>
<name>A0AA37W5L7_9GAMM</name>
<keyword evidence="2 6" id="KW-0288">FMN</keyword>
<dbReference type="PANTHER" id="PTHR43741:SF2">
    <property type="entry name" value="FMN-DEPENDENT NADH:QUINONE OXIDOREDUCTASE"/>
    <property type="match status" value="1"/>
</dbReference>
<evidence type="ECO:0000256" key="6">
    <source>
        <dbReference type="HAMAP-Rule" id="MF_01216"/>
    </source>
</evidence>
<dbReference type="SUPFAM" id="SSF52218">
    <property type="entry name" value="Flavoproteins"/>
    <property type="match status" value="1"/>
</dbReference>
<feature type="binding site" evidence="6">
    <location>
        <begin position="97"/>
        <end position="100"/>
    </location>
    <ligand>
        <name>FMN</name>
        <dbReference type="ChEBI" id="CHEBI:58210"/>
    </ligand>
</feature>
<protein>
    <recommendedName>
        <fullName evidence="6">FMN dependent NADH:quinone oxidoreductase</fullName>
        <ecNumber evidence="6">1.6.5.-</ecNumber>
    </recommendedName>
    <alternativeName>
        <fullName evidence="6">Azo-dye reductase</fullName>
    </alternativeName>
    <alternativeName>
        <fullName evidence="6">FMN-dependent NADH-azo compound oxidoreductase</fullName>
    </alternativeName>
    <alternativeName>
        <fullName evidence="6">FMN-dependent NADH-azoreductase</fullName>
        <ecNumber evidence="6">1.7.1.17</ecNumber>
    </alternativeName>
</protein>
<comment type="caution">
    <text evidence="8">The sequence shown here is derived from an EMBL/GenBank/DDBJ whole genome shotgun (WGS) entry which is preliminary data.</text>
</comment>
<comment type="catalytic activity">
    <reaction evidence="6">
        <text>2 a quinone + NADH + H(+) = 2 a 1,4-benzosemiquinone + NAD(+)</text>
        <dbReference type="Rhea" id="RHEA:65952"/>
        <dbReference type="ChEBI" id="CHEBI:15378"/>
        <dbReference type="ChEBI" id="CHEBI:57540"/>
        <dbReference type="ChEBI" id="CHEBI:57945"/>
        <dbReference type="ChEBI" id="CHEBI:132124"/>
        <dbReference type="ChEBI" id="CHEBI:134225"/>
    </reaction>
</comment>
<accession>A0AA37W5L7</accession>
<feature type="domain" description="Flavodoxin-like fold" evidence="7">
    <location>
        <begin position="3"/>
        <end position="197"/>
    </location>
</feature>
<comment type="function">
    <text evidence="6">Quinone reductase that provides resistance to thiol-specific stress caused by electrophilic quinones.</text>
</comment>
<dbReference type="GO" id="GO:0010181">
    <property type="term" value="F:FMN binding"/>
    <property type="evidence" value="ECO:0007669"/>
    <property type="project" value="UniProtKB-UniRule"/>
</dbReference>
<dbReference type="Pfam" id="PF02525">
    <property type="entry name" value="Flavodoxin_2"/>
    <property type="match status" value="1"/>
</dbReference>
<comment type="cofactor">
    <cofactor evidence="6">
        <name>FMN</name>
        <dbReference type="ChEBI" id="CHEBI:58210"/>
    </cofactor>
    <text evidence="6">Binds 1 FMN per subunit.</text>
</comment>
<dbReference type="AlphaFoldDB" id="A0AA37W5L7"/>
<sequence>MAKALVIKSSVFSGQGESSKLVDHTIETLKNEIPGVEIIERDLGLEPIDHLSGATTAAFFAENPAELSEDQQAALALSNALIEELKSVDYLVLGVPMYNFGIPSTLKAWIDHVARAGVTFRYTENGPEGLVSNVKKTIITAARGGMYKGTPKDTQTNYLKDVLAFLGINNVEFVYAEALNMGEKEAAVQQAQKDINAIVEAL</sequence>
<evidence type="ECO:0000256" key="3">
    <source>
        <dbReference type="ARBA" id="ARBA00023002"/>
    </source>
</evidence>
<dbReference type="EMBL" id="BSNM01000011">
    <property type="protein sequence ID" value="GLQ31332.1"/>
    <property type="molecule type" value="Genomic_DNA"/>
</dbReference>
<dbReference type="InterPro" id="IPR003680">
    <property type="entry name" value="Flavodoxin_fold"/>
</dbReference>
<organism evidence="8 9">
    <name type="scientific">Litoribrevibacter albus</name>
    <dbReference type="NCBI Taxonomy" id="1473156"/>
    <lineage>
        <taxon>Bacteria</taxon>
        <taxon>Pseudomonadati</taxon>
        <taxon>Pseudomonadota</taxon>
        <taxon>Gammaproteobacteria</taxon>
        <taxon>Oceanospirillales</taxon>
        <taxon>Oceanospirillaceae</taxon>
        <taxon>Litoribrevibacter</taxon>
    </lineage>
</organism>